<dbReference type="HAMAP" id="MF_00108">
    <property type="entry name" value="IspD"/>
    <property type="match status" value="1"/>
</dbReference>
<comment type="caution">
    <text evidence="4">The sequence shown here is derived from an EMBL/GenBank/DDBJ whole genome shotgun (WGS) entry which is preliminary data.</text>
</comment>
<comment type="pathway">
    <text evidence="3">Isoprenoid biosynthesis; isopentenyl diphosphate biosynthesis via DXP pathway; isopentenyl diphosphate from 1-deoxy-D-xylulose 5-phosphate: step 2/6.</text>
</comment>
<evidence type="ECO:0000313" key="5">
    <source>
        <dbReference type="Proteomes" id="UP001179181"/>
    </source>
</evidence>
<dbReference type="EC" id="2.7.7.60" evidence="3"/>
<dbReference type="SUPFAM" id="SSF53448">
    <property type="entry name" value="Nucleotide-diphospho-sugar transferases"/>
    <property type="match status" value="1"/>
</dbReference>
<feature type="site" description="Positions MEP for the nucleophilic attack" evidence="3">
    <location>
        <position position="152"/>
    </location>
</feature>
<gene>
    <name evidence="3" type="primary">ispD</name>
    <name evidence="4" type="ORF">FHS68_005093</name>
</gene>
<evidence type="ECO:0000256" key="2">
    <source>
        <dbReference type="ARBA" id="ARBA00022695"/>
    </source>
</evidence>
<keyword evidence="1 3" id="KW-0808">Transferase</keyword>
<name>A0ABX0UWC8_9BACT</name>
<comment type="similarity">
    <text evidence="3">Belongs to the IspD/TarI cytidylyltransferase family. IspD subfamily.</text>
</comment>
<reference evidence="4 5" key="1">
    <citation type="submission" date="2020-03" db="EMBL/GenBank/DDBJ databases">
        <title>Genomic Encyclopedia of Type Strains, Phase IV (KMG-IV): sequencing the most valuable type-strain genomes for metagenomic binning, comparative biology and taxonomic classification.</title>
        <authorList>
            <person name="Goeker M."/>
        </authorList>
    </citation>
    <scope>NUCLEOTIDE SEQUENCE [LARGE SCALE GENOMIC DNA]</scope>
    <source>
        <strain evidence="4 5">DSM 102865</strain>
    </source>
</reference>
<dbReference type="InterPro" id="IPR001228">
    <property type="entry name" value="IspD"/>
</dbReference>
<dbReference type="InterPro" id="IPR034683">
    <property type="entry name" value="IspD/TarI"/>
</dbReference>
<dbReference type="PANTHER" id="PTHR32125">
    <property type="entry name" value="2-C-METHYL-D-ERYTHRITOL 4-PHOSPHATE CYTIDYLYLTRANSFERASE, CHLOROPLASTIC"/>
    <property type="match status" value="1"/>
</dbReference>
<dbReference type="PANTHER" id="PTHR32125:SF4">
    <property type="entry name" value="2-C-METHYL-D-ERYTHRITOL 4-PHOSPHATE CYTIDYLYLTRANSFERASE, CHLOROPLASTIC"/>
    <property type="match status" value="1"/>
</dbReference>
<organism evidence="4 5">
    <name type="scientific">Dyadobacter arcticus</name>
    <dbReference type="NCBI Taxonomy" id="1078754"/>
    <lineage>
        <taxon>Bacteria</taxon>
        <taxon>Pseudomonadati</taxon>
        <taxon>Bacteroidota</taxon>
        <taxon>Cytophagia</taxon>
        <taxon>Cytophagales</taxon>
        <taxon>Spirosomataceae</taxon>
        <taxon>Dyadobacter</taxon>
    </lineage>
</organism>
<dbReference type="EMBL" id="JAASQJ010000006">
    <property type="protein sequence ID" value="NIJ55900.1"/>
    <property type="molecule type" value="Genomic_DNA"/>
</dbReference>
<feature type="site" description="Transition state stabilizer" evidence="3">
    <location>
        <position position="15"/>
    </location>
</feature>
<dbReference type="Proteomes" id="UP001179181">
    <property type="component" value="Unassembled WGS sequence"/>
</dbReference>
<keyword evidence="5" id="KW-1185">Reference proteome</keyword>
<dbReference type="GO" id="GO:0050518">
    <property type="term" value="F:2-C-methyl-D-erythritol 4-phosphate cytidylyltransferase activity"/>
    <property type="evidence" value="ECO:0007669"/>
    <property type="project" value="UniProtKB-EC"/>
</dbReference>
<evidence type="ECO:0000256" key="3">
    <source>
        <dbReference type="HAMAP-Rule" id="MF_00108"/>
    </source>
</evidence>
<feature type="site" description="Transition state stabilizer" evidence="3">
    <location>
        <position position="22"/>
    </location>
</feature>
<accession>A0ABX0UWC8</accession>
<proteinExistence type="inferred from homology"/>
<evidence type="ECO:0000313" key="4">
    <source>
        <dbReference type="EMBL" id="NIJ55900.1"/>
    </source>
</evidence>
<dbReference type="InterPro" id="IPR050088">
    <property type="entry name" value="IspD/TarI_cytidylyltransf_bact"/>
</dbReference>
<feature type="site" description="Positions MEP for the nucleophilic attack" evidence="3">
    <location>
        <position position="206"/>
    </location>
</feature>
<dbReference type="NCBIfam" id="TIGR00453">
    <property type="entry name" value="ispD"/>
    <property type="match status" value="1"/>
</dbReference>
<evidence type="ECO:0000256" key="1">
    <source>
        <dbReference type="ARBA" id="ARBA00022679"/>
    </source>
</evidence>
<keyword evidence="3" id="KW-0414">Isoprene biosynthesis</keyword>
<dbReference type="Gene3D" id="3.90.550.10">
    <property type="entry name" value="Spore Coat Polysaccharide Biosynthesis Protein SpsA, Chain A"/>
    <property type="match status" value="1"/>
</dbReference>
<comment type="function">
    <text evidence="3">Catalyzes the formation of 4-diphosphocytidyl-2-C-methyl-D-erythritol from CTP and 2-C-methyl-D-erythritol 4-phosphate (MEP).</text>
</comment>
<dbReference type="Pfam" id="PF01128">
    <property type="entry name" value="IspD"/>
    <property type="match status" value="1"/>
</dbReference>
<dbReference type="CDD" id="cd02516">
    <property type="entry name" value="CDP-ME_synthetase"/>
    <property type="match status" value="1"/>
</dbReference>
<dbReference type="RefSeq" id="WP_167276467.1">
    <property type="nucleotide sequence ID" value="NZ_JAASQJ010000006.1"/>
</dbReference>
<protein>
    <recommendedName>
        <fullName evidence="3">2-C-methyl-D-erythritol 4-phosphate cytidylyltransferase</fullName>
        <ecNumber evidence="3">2.7.7.60</ecNumber>
    </recommendedName>
    <alternativeName>
        <fullName evidence="3">4-diphosphocytidyl-2C-methyl-D-erythritol synthase</fullName>
    </alternativeName>
    <alternativeName>
        <fullName evidence="3">MEP cytidylyltransferase</fullName>
        <shortName evidence="3">MCT</shortName>
    </alternativeName>
</protein>
<sequence length="222" mass="25115">MQEYAIIVAGGSGSRMKSDIPKQFLPIHGLPVLMHTIKAFRRYSDQLIILVVLPENQIDLWQELCEKHHFHETYGLVKGGETRFQSVSNGLMKIKDADALVAVHDGVRPVIFKEIIADSFKVAARSGSAVVSVPLKDSIRLIIKDKNKAVDRSQFRLIQTPQTFRLSWMQDAFTTSYQETFTDCASVLEAKGYPIFLIEGSYENIKITTPEDLLWAEVYLKP</sequence>
<comment type="catalytic activity">
    <reaction evidence="3">
        <text>2-C-methyl-D-erythritol 4-phosphate + CTP + H(+) = 4-CDP-2-C-methyl-D-erythritol + diphosphate</text>
        <dbReference type="Rhea" id="RHEA:13429"/>
        <dbReference type="ChEBI" id="CHEBI:15378"/>
        <dbReference type="ChEBI" id="CHEBI:33019"/>
        <dbReference type="ChEBI" id="CHEBI:37563"/>
        <dbReference type="ChEBI" id="CHEBI:57823"/>
        <dbReference type="ChEBI" id="CHEBI:58262"/>
        <dbReference type="EC" id="2.7.7.60"/>
    </reaction>
</comment>
<dbReference type="NCBIfam" id="NF001186">
    <property type="entry name" value="PRK00155.2-3"/>
    <property type="match status" value="1"/>
</dbReference>
<dbReference type="InterPro" id="IPR029044">
    <property type="entry name" value="Nucleotide-diphossugar_trans"/>
</dbReference>
<keyword evidence="2 3" id="KW-0548">Nucleotidyltransferase</keyword>